<evidence type="ECO:0000313" key="6">
    <source>
        <dbReference type="Proteomes" id="UP000297407"/>
    </source>
</evidence>
<dbReference type="AlphaFoldDB" id="A0A4Z0L9F8"/>
<dbReference type="GO" id="GO:0043565">
    <property type="term" value="F:sequence-specific DNA binding"/>
    <property type="evidence" value="ECO:0007669"/>
    <property type="project" value="InterPro"/>
</dbReference>
<keyword evidence="6" id="KW-1185">Reference proteome</keyword>
<dbReference type="InterPro" id="IPR009057">
    <property type="entry name" value="Homeodomain-like_sf"/>
</dbReference>
<evidence type="ECO:0000256" key="1">
    <source>
        <dbReference type="ARBA" id="ARBA00023015"/>
    </source>
</evidence>
<accession>A0A4Z0L9F8</accession>
<organism evidence="5 6">
    <name type="scientific">Flavobacterium humi</name>
    <dbReference type="NCBI Taxonomy" id="2562683"/>
    <lineage>
        <taxon>Bacteria</taxon>
        <taxon>Pseudomonadati</taxon>
        <taxon>Bacteroidota</taxon>
        <taxon>Flavobacteriia</taxon>
        <taxon>Flavobacteriales</taxon>
        <taxon>Flavobacteriaceae</taxon>
        <taxon>Flavobacterium</taxon>
    </lineage>
</organism>
<dbReference type="Proteomes" id="UP000297407">
    <property type="component" value="Unassembled WGS sequence"/>
</dbReference>
<dbReference type="InterPro" id="IPR018060">
    <property type="entry name" value="HTH_AraC"/>
</dbReference>
<gene>
    <name evidence="5" type="ORF">E4635_03625</name>
</gene>
<reference evidence="5 6" key="1">
    <citation type="submission" date="2019-04" db="EMBL/GenBank/DDBJ databases">
        <title>Flavobacterium sp. strain DS2-A Genome sequencing and assembly.</title>
        <authorList>
            <person name="Kim I."/>
        </authorList>
    </citation>
    <scope>NUCLEOTIDE SEQUENCE [LARGE SCALE GENOMIC DNA]</scope>
    <source>
        <strain evidence="5 6">DS2-A</strain>
    </source>
</reference>
<dbReference type="EMBL" id="SRLH01000002">
    <property type="protein sequence ID" value="TGD58951.1"/>
    <property type="molecule type" value="Genomic_DNA"/>
</dbReference>
<dbReference type="SMART" id="SM00342">
    <property type="entry name" value="HTH_ARAC"/>
    <property type="match status" value="1"/>
</dbReference>
<sequence>MSKKDLSCRHRDLHVITFEKVHSVNSMERLFQTNCFSILVVNSGFLTMKVNAIVNCLHLNELIVVPVTTPIDIIKISSELRISLLSFTSEFLFKNTIRKPNIGFFEIFIAKFPSKVVLKNDESLLLSDLLALIGNEKYKINENVFFSEIQLLNFNLILYLIAGIYSENSYDVRTRYNRKEKLVFSFLEILDIHCREQHAVKFYSNTLLISEGHLSKVVKQITNKTIKEFIKEAIILEAKILLQNGDLTILQIIEELHFSNSSSFSNFFKKSTSMSPSEYRLKLKL</sequence>
<dbReference type="PANTHER" id="PTHR43280:SF32">
    <property type="entry name" value="TRANSCRIPTIONAL REGULATORY PROTEIN"/>
    <property type="match status" value="1"/>
</dbReference>
<dbReference type="PROSITE" id="PS01124">
    <property type="entry name" value="HTH_ARAC_FAMILY_2"/>
    <property type="match status" value="1"/>
</dbReference>
<evidence type="ECO:0000256" key="3">
    <source>
        <dbReference type="ARBA" id="ARBA00023163"/>
    </source>
</evidence>
<comment type="caution">
    <text evidence="5">The sequence shown here is derived from an EMBL/GenBank/DDBJ whole genome shotgun (WGS) entry which is preliminary data.</text>
</comment>
<keyword evidence="1" id="KW-0805">Transcription regulation</keyword>
<name>A0A4Z0L9F8_9FLAO</name>
<dbReference type="PANTHER" id="PTHR43280">
    <property type="entry name" value="ARAC-FAMILY TRANSCRIPTIONAL REGULATOR"/>
    <property type="match status" value="1"/>
</dbReference>
<evidence type="ECO:0000259" key="4">
    <source>
        <dbReference type="PROSITE" id="PS01124"/>
    </source>
</evidence>
<evidence type="ECO:0000256" key="2">
    <source>
        <dbReference type="ARBA" id="ARBA00023125"/>
    </source>
</evidence>
<dbReference type="Gene3D" id="1.10.10.60">
    <property type="entry name" value="Homeodomain-like"/>
    <property type="match status" value="1"/>
</dbReference>
<dbReference type="SUPFAM" id="SSF46689">
    <property type="entry name" value="Homeodomain-like"/>
    <property type="match status" value="1"/>
</dbReference>
<proteinExistence type="predicted"/>
<dbReference type="Pfam" id="PF12833">
    <property type="entry name" value="HTH_18"/>
    <property type="match status" value="1"/>
</dbReference>
<keyword evidence="2" id="KW-0238">DNA-binding</keyword>
<evidence type="ECO:0000313" key="5">
    <source>
        <dbReference type="EMBL" id="TGD58951.1"/>
    </source>
</evidence>
<dbReference type="GO" id="GO:0003700">
    <property type="term" value="F:DNA-binding transcription factor activity"/>
    <property type="evidence" value="ECO:0007669"/>
    <property type="project" value="InterPro"/>
</dbReference>
<feature type="domain" description="HTH araC/xylS-type" evidence="4">
    <location>
        <begin position="184"/>
        <end position="282"/>
    </location>
</feature>
<keyword evidence="3" id="KW-0804">Transcription</keyword>
<protein>
    <submittedName>
        <fullName evidence="5">AraC family transcriptional regulator</fullName>
    </submittedName>
</protein>